<evidence type="ECO:0000313" key="3">
    <source>
        <dbReference type="EMBL" id="RUP48318.1"/>
    </source>
</evidence>
<dbReference type="OrthoDB" id="5541786at2759"/>
<dbReference type="InterPro" id="IPR045888">
    <property type="entry name" value="Erv"/>
</dbReference>
<protein>
    <recommendedName>
        <fullName evidence="2">Endoplasmic reticulum vesicle transporter C-terminal domain-containing protein</fullName>
    </recommendedName>
</protein>
<dbReference type="PANTHER" id="PTHR10984:SF30">
    <property type="entry name" value="ENDOPLASMIC RETICULUM-GOLGI INTERMEDIATE COMPARTMENT PROTEIN 2"/>
    <property type="match status" value="1"/>
</dbReference>
<keyword evidence="1" id="KW-0812">Transmembrane</keyword>
<keyword evidence="1" id="KW-1133">Transmembrane helix</keyword>
<dbReference type="Proteomes" id="UP000268093">
    <property type="component" value="Unassembled WGS sequence"/>
</dbReference>
<keyword evidence="1" id="KW-0472">Membrane</keyword>
<sequence length="210" mass="24025">MYRYYGSRDFETDADILPRHTDFEAFQYFISVVSFPIHEHHWLSSVAPISCFFQLPLLTSISAILTPRCTQVPTIYIDNADNTLMTNQYSVTDYRKTFDHENSRGMIPGPNAHHPLPNTTIDHTPPYFPSHEGLFFKYEIEAISVRITEHRQTFRYFIVRLCGILGGAFVTVGFAYRALRFIIDLPKGRPAPTGAGAAYIPTSNSEKRRL</sequence>
<evidence type="ECO:0000256" key="1">
    <source>
        <dbReference type="SAM" id="Phobius"/>
    </source>
</evidence>
<dbReference type="PANTHER" id="PTHR10984">
    <property type="entry name" value="ENDOPLASMIC RETICULUM-GOLGI INTERMEDIATE COMPARTMENT PROTEIN"/>
    <property type="match status" value="1"/>
</dbReference>
<dbReference type="GO" id="GO:0030134">
    <property type="term" value="C:COPII-coated ER to Golgi transport vesicle"/>
    <property type="evidence" value="ECO:0007669"/>
    <property type="project" value="TreeGrafter"/>
</dbReference>
<keyword evidence="4" id="KW-1185">Reference proteome</keyword>
<evidence type="ECO:0000259" key="2">
    <source>
        <dbReference type="Pfam" id="PF07970"/>
    </source>
</evidence>
<reference evidence="3 4" key="1">
    <citation type="journal article" date="2018" name="New Phytol.">
        <title>Phylogenomics of Endogonaceae and evolution of mycorrhizas within Mucoromycota.</title>
        <authorList>
            <person name="Chang Y."/>
            <person name="Desiro A."/>
            <person name="Na H."/>
            <person name="Sandor L."/>
            <person name="Lipzen A."/>
            <person name="Clum A."/>
            <person name="Barry K."/>
            <person name="Grigoriev I.V."/>
            <person name="Martin F.M."/>
            <person name="Stajich J.E."/>
            <person name="Smith M.E."/>
            <person name="Bonito G."/>
            <person name="Spatafora J.W."/>
        </authorList>
    </citation>
    <scope>NUCLEOTIDE SEQUENCE [LARGE SCALE GENOMIC DNA]</scope>
    <source>
        <strain evidence="3 4">GMNB39</strain>
    </source>
</reference>
<dbReference type="GO" id="GO:0005783">
    <property type="term" value="C:endoplasmic reticulum"/>
    <property type="evidence" value="ECO:0007669"/>
    <property type="project" value="TreeGrafter"/>
</dbReference>
<dbReference type="GO" id="GO:0006890">
    <property type="term" value="P:retrograde vesicle-mediated transport, Golgi to endoplasmic reticulum"/>
    <property type="evidence" value="ECO:0007669"/>
    <property type="project" value="TreeGrafter"/>
</dbReference>
<feature type="transmembrane region" description="Helical" evidence="1">
    <location>
        <begin position="157"/>
        <end position="179"/>
    </location>
</feature>
<name>A0A433DBU5_9FUNG</name>
<dbReference type="EMBL" id="RBNI01003477">
    <property type="protein sequence ID" value="RUP48318.1"/>
    <property type="molecule type" value="Genomic_DNA"/>
</dbReference>
<proteinExistence type="predicted"/>
<feature type="domain" description="Endoplasmic reticulum vesicle transporter C-terminal" evidence="2">
    <location>
        <begin position="72"/>
        <end position="173"/>
    </location>
</feature>
<dbReference type="InterPro" id="IPR012936">
    <property type="entry name" value="Erv_C"/>
</dbReference>
<evidence type="ECO:0000313" key="4">
    <source>
        <dbReference type="Proteomes" id="UP000268093"/>
    </source>
</evidence>
<organism evidence="3 4">
    <name type="scientific">Jimgerdemannia flammicorona</name>
    <dbReference type="NCBI Taxonomy" id="994334"/>
    <lineage>
        <taxon>Eukaryota</taxon>
        <taxon>Fungi</taxon>
        <taxon>Fungi incertae sedis</taxon>
        <taxon>Mucoromycota</taxon>
        <taxon>Mucoromycotina</taxon>
        <taxon>Endogonomycetes</taxon>
        <taxon>Endogonales</taxon>
        <taxon>Endogonaceae</taxon>
        <taxon>Jimgerdemannia</taxon>
    </lineage>
</organism>
<gene>
    <name evidence="3" type="ORF">BC936DRAFT_144715</name>
</gene>
<dbReference type="GO" id="GO:0016020">
    <property type="term" value="C:membrane"/>
    <property type="evidence" value="ECO:0007669"/>
    <property type="project" value="TreeGrafter"/>
</dbReference>
<comment type="caution">
    <text evidence="3">The sequence shown here is derived from an EMBL/GenBank/DDBJ whole genome shotgun (WGS) entry which is preliminary data.</text>
</comment>
<dbReference type="AlphaFoldDB" id="A0A433DBU5"/>
<dbReference type="GO" id="GO:0006888">
    <property type="term" value="P:endoplasmic reticulum to Golgi vesicle-mediated transport"/>
    <property type="evidence" value="ECO:0007669"/>
    <property type="project" value="TreeGrafter"/>
</dbReference>
<accession>A0A433DBU5</accession>
<dbReference type="Pfam" id="PF07970">
    <property type="entry name" value="COPIIcoated_ERV"/>
    <property type="match status" value="1"/>
</dbReference>